<dbReference type="OrthoDB" id="6376466at2759"/>
<evidence type="ECO:0000256" key="9">
    <source>
        <dbReference type="ARBA" id="ARBA00023163"/>
    </source>
</evidence>
<dbReference type="GO" id="GO:0000978">
    <property type="term" value="F:RNA polymerase II cis-regulatory region sequence-specific DNA binding"/>
    <property type="evidence" value="ECO:0007669"/>
    <property type="project" value="TreeGrafter"/>
</dbReference>
<evidence type="ECO:0000256" key="11">
    <source>
        <dbReference type="PROSITE-ProRule" id="PRU00042"/>
    </source>
</evidence>
<evidence type="ECO:0000256" key="4">
    <source>
        <dbReference type="ARBA" id="ARBA00022737"/>
    </source>
</evidence>
<sequence length="419" mass="47294">MAKIHNRINSLENQVSGCVENLEVFSIQLTVMQDFLQKQFGSRFVDYASNRGVYFEKPIPTTSNRLLPNPYCSSTKTGSASTIATTSQSYEREFSVEYTNEVQDTSDPLAFVEIIDDSDGYQYNQIGEYDASEEYEYEGEEGYYDEMKNEQADGNEEYYDEEAVEYGNGNDEDHDNSGLVIVNCISEKIIKKEMAPAIRLPSPPPITARPPPARTYVKSMSVAHPKTAGVETHKLRLPSNFLGGRKRPAASNSLGESNSSPLSKMPYLHPQVIAPPQQINNTDSQQDDYDDLLGLTTISTDDGGALDGMLDVKMERVDPECNEDLREYYDVLPDKSVQCKICDKVLKAGWHKYGRHYRTHTGEKPFSCAQCGEKFARKDNMNNHIKSKHEQKRQRPSSNENISSTDEFSPMYYLSSELC</sequence>
<dbReference type="PANTHER" id="PTHR23235">
    <property type="entry name" value="KRUEPPEL-LIKE TRANSCRIPTION FACTOR"/>
    <property type="match status" value="1"/>
</dbReference>
<keyword evidence="7" id="KW-0805">Transcription regulation</keyword>
<feature type="region of interest" description="Disordered" evidence="12">
    <location>
        <begin position="384"/>
        <end position="406"/>
    </location>
</feature>
<dbReference type="AlphaFoldDB" id="A0A226E3E1"/>
<feature type="compositionally biased region" description="Polar residues" evidence="12">
    <location>
        <begin position="396"/>
        <end position="406"/>
    </location>
</feature>
<accession>A0A226E3E1</accession>
<keyword evidence="9" id="KW-0804">Transcription</keyword>
<proteinExistence type="predicted"/>
<dbReference type="Gene3D" id="3.30.160.60">
    <property type="entry name" value="Classic Zinc Finger"/>
    <property type="match status" value="2"/>
</dbReference>
<dbReference type="InterPro" id="IPR013087">
    <property type="entry name" value="Znf_C2H2_type"/>
</dbReference>
<keyword evidence="8" id="KW-0238">DNA-binding</keyword>
<feature type="region of interest" description="Disordered" evidence="12">
    <location>
        <begin position="239"/>
        <end position="263"/>
    </location>
</feature>
<evidence type="ECO:0000256" key="5">
    <source>
        <dbReference type="ARBA" id="ARBA00022771"/>
    </source>
</evidence>
<dbReference type="GO" id="GO:0008270">
    <property type="term" value="F:zinc ion binding"/>
    <property type="evidence" value="ECO:0007669"/>
    <property type="project" value="UniProtKB-KW"/>
</dbReference>
<evidence type="ECO:0000256" key="7">
    <source>
        <dbReference type="ARBA" id="ARBA00023015"/>
    </source>
</evidence>
<keyword evidence="3" id="KW-0479">Metal-binding</keyword>
<dbReference type="GO" id="GO:0000981">
    <property type="term" value="F:DNA-binding transcription factor activity, RNA polymerase II-specific"/>
    <property type="evidence" value="ECO:0007669"/>
    <property type="project" value="TreeGrafter"/>
</dbReference>
<keyword evidence="5 11" id="KW-0863">Zinc-finger</keyword>
<evidence type="ECO:0000256" key="2">
    <source>
        <dbReference type="ARBA" id="ARBA00004123"/>
    </source>
</evidence>
<keyword evidence="15" id="KW-1185">Reference proteome</keyword>
<dbReference type="InterPro" id="IPR036236">
    <property type="entry name" value="Znf_C2H2_sf"/>
</dbReference>
<evidence type="ECO:0000256" key="10">
    <source>
        <dbReference type="ARBA" id="ARBA00023242"/>
    </source>
</evidence>
<dbReference type="EMBL" id="LNIX01000007">
    <property type="protein sequence ID" value="OXA52252.1"/>
    <property type="molecule type" value="Genomic_DNA"/>
</dbReference>
<evidence type="ECO:0000259" key="13">
    <source>
        <dbReference type="PROSITE" id="PS50157"/>
    </source>
</evidence>
<dbReference type="SUPFAM" id="SSF57667">
    <property type="entry name" value="beta-beta-alpha zinc fingers"/>
    <property type="match status" value="1"/>
</dbReference>
<keyword evidence="6" id="KW-0862">Zinc</keyword>
<evidence type="ECO:0000256" key="12">
    <source>
        <dbReference type="SAM" id="MobiDB-lite"/>
    </source>
</evidence>
<dbReference type="PANTHER" id="PTHR23235:SF120">
    <property type="entry name" value="KRUPPEL-LIKE FACTOR 15"/>
    <property type="match status" value="1"/>
</dbReference>
<comment type="function">
    <text evidence="1">May be involved in transcriptional regulation.</text>
</comment>
<feature type="compositionally biased region" description="Polar residues" evidence="12">
    <location>
        <begin position="250"/>
        <end position="262"/>
    </location>
</feature>
<evidence type="ECO:0000256" key="1">
    <source>
        <dbReference type="ARBA" id="ARBA00003767"/>
    </source>
</evidence>
<reference evidence="14 15" key="1">
    <citation type="submission" date="2015-12" db="EMBL/GenBank/DDBJ databases">
        <title>The genome of Folsomia candida.</title>
        <authorList>
            <person name="Faddeeva A."/>
            <person name="Derks M.F."/>
            <person name="Anvar Y."/>
            <person name="Smit S."/>
            <person name="Van Straalen N."/>
            <person name="Roelofs D."/>
        </authorList>
    </citation>
    <scope>NUCLEOTIDE SEQUENCE [LARGE SCALE GENOMIC DNA]</scope>
    <source>
        <strain evidence="14 15">VU population</strain>
        <tissue evidence="14">Whole body</tissue>
    </source>
</reference>
<keyword evidence="4" id="KW-0677">Repeat</keyword>
<keyword evidence="10" id="KW-0539">Nucleus</keyword>
<dbReference type="PROSITE" id="PS50157">
    <property type="entry name" value="ZINC_FINGER_C2H2_2"/>
    <property type="match status" value="1"/>
</dbReference>
<comment type="caution">
    <text evidence="14">The sequence shown here is derived from an EMBL/GenBank/DDBJ whole genome shotgun (WGS) entry which is preliminary data.</text>
</comment>
<evidence type="ECO:0000256" key="6">
    <source>
        <dbReference type="ARBA" id="ARBA00022833"/>
    </source>
</evidence>
<comment type="subcellular location">
    <subcellularLocation>
        <location evidence="2">Nucleus</location>
    </subcellularLocation>
</comment>
<feature type="domain" description="C2H2-type" evidence="13">
    <location>
        <begin position="366"/>
        <end position="394"/>
    </location>
</feature>
<evidence type="ECO:0000256" key="3">
    <source>
        <dbReference type="ARBA" id="ARBA00022723"/>
    </source>
</evidence>
<gene>
    <name evidence="14" type="ORF">Fcan01_13402</name>
</gene>
<protein>
    <submittedName>
        <fullName evidence="14">Zinc finger and BTB domain-containing protein 7C</fullName>
    </submittedName>
</protein>
<feature type="compositionally biased region" description="Basic residues" evidence="12">
    <location>
        <begin position="385"/>
        <end position="395"/>
    </location>
</feature>
<evidence type="ECO:0000256" key="8">
    <source>
        <dbReference type="ARBA" id="ARBA00023125"/>
    </source>
</evidence>
<dbReference type="Proteomes" id="UP000198287">
    <property type="component" value="Unassembled WGS sequence"/>
</dbReference>
<dbReference type="SMART" id="SM00355">
    <property type="entry name" value="ZnF_C2H2"/>
    <property type="match status" value="2"/>
</dbReference>
<dbReference type="PROSITE" id="PS00028">
    <property type="entry name" value="ZINC_FINGER_C2H2_1"/>
    <property type="match status" value="1"/>
</dbReference>
<dbReference type="GO" id="GO:0005634">
    <property type="term" value="C:nucleus"/>
    <property type="evidence" value="ECO:0007669"/>
    <property type="project" value="UniProtKB-SubCell"/>
</dbReference>
<organism evidence="14 15">
    <name type="scientific">Folsomia candida</name>
    <name type="common">Springtail</name>
    <dbReference type="NCBI Taxonomy" id="158441"/>
    <lineage>
        <taxon>Eukaryota</taxon>
        <taxon>Metazoa</taxon>
        <taxon>Ecdysozoa</taxon>
        <taxon>Arthropoda</taxon>
        <taxon>Hexapoda</taxon>
        <taxon>Collembola</taxon>
        <taxon>Entomobryomorpha</taxon>
        <taxon>Isotomoidea</taxon>
        <taxon>Isotomidae</taxon>
        <taxon>Proisotominae</taxon>
        <taxon>Folsomia</taxon>
    </lineage>
</organism>
<name>A0A226E3E1_FOLCA</name>
<evidence type="ECO:0000313" key="14">
    <source>
        <dbReference type="EMBL" id="OXA52252.1"/>
    </source>
</evidence>
<evidence type="ECO:0000313" key="15">
    <source>
        <dbReference type="Proteomes" id="UP000198287"/>
    </source>
</evidence>
<dbReference type="FunFam" id="3.30.160.60:FF:000097">
    <property type="entry name" value="Zinc finger protein"/>
    <property type="match status" value="1"/>
</dbReference>